<dbReference type="Pfam" id="PF04055">
    <property type="entry name" value="Radical_SAM"/>
    <property type="match status" value="1"/>
</dbReference>
<keyword evidence="5 13" id="KW-0479">Metal-binding</keyword>
<dbReference type="SUPFAM" id="SSF102114">
    <property type="entry name" value="Radical SAM enzymes"/>
    <property type="match status" value="1"/>
</dbReference>
<feature type="domain" description="TRAM" evidence="14">
    <location>
        <begin position="399"/>
        <end position="460"/>
    </location>
</feature>
<keyword evidence="6 13" id="KW-0408">Iron</keyword>
<dbReference type="Pfam" id="PF00919">
    <property type="entry name" value="UPF0004"/>
    <property type="match status" value="1"/>
</dbReference>
<dbReference type="InterPro" id="IPR013848">
    <property type="entry name" value="Methylthiotransferase_N"/>
</dbReference>
<comment type="function">
    <text evidence="1 13">Catalyzes the methylthiolation of N6-(dimethylallyl)adenosine (i(6)A), leading to the formation of 2-methylthio-N6-(dimethylallyl)adenosine (ms(2)i(6)A) at position 37 in tRNAs that read codons beginning with uridine.</text>
</comment>
<dbReference type="PANTHER" id="PTHR43020">
    <property type="entry name" value="CDK5 REGULATORY SUBUNIT-ASSOCIATED PROTEIN 1"/>
    <property type="match status" value="1"/>
</dbReference>
<dbReference type="EC" id="2.8.4.3" evidence="8 13"/>
<dbReference type="SFLD" id="SFLDS00029">
    <property type="entry name" value="Radical_SAM"/>
    <property type="match status" value="1"/>
</dbReference>
<feature type="binding site" evidence="13">
    <location>
        <position position="184"/>
    </location>
    <ligand>
        <name>[4Fe-4S] cluster</name>
        <dbReference type="ChEBI" id="CHEBI:49883"/>
        <label>2</label>
        <note>4Fe-4S-S-AdoMet</note>
    </ligand>
</feature>
<keyword evidence="2 13" id="KW-0004">4Fe-4S</keyword>
<dbReference type="Proteomes" id="UP000295184">
    <property type="component" value="Unassembled WGS sequence"/>
</dbReference>
<dbReference type="CDD" id="cd01335">
    <property type="entry name" value="Radical_SAM"/>
    <property type="match status" value="1"/>
</dbReference>
<evidence type="ECO:0000313" key="18">
    <source>
        <dbReference type="Proteomes" id="UP000295184"/>
    </source>
</evidence>
<comment type="catalytic activity">
    <reaction evidence="9 13">
        <text>N(6)-dimethylallyladenosine(37) in tRNA + (sulfur carrier)-SH + AH2 + 2 S-adenosyl-L-methionine = 2-methylsulfanyl-N(6)-dimethylallyladenosine(37) in tRNA + (sulfur carrier)-H + 5'-deoxyadenosine + L-methionine + A + S-adenosyl-L-homocysteine + 2 H(+)</text>
        <dbReference type="Rhea" id="RHEA:37067"/>
        <dbReference type="Rhea" id="RHEA-COMP:10375"/>
        <dbReference type="Rhea" id="RHEA-COMP:10376"/>
        <dbReference type="Rhea" id="RHEA-COMP:14737"/>
        <dbReference type="Rhea" id="RHEA-COMP:14739"/>
        <dbReference type="ChEBI" id="CHEBI:13193"/>
        <dbReference type="ChEBI" id="CHEBI:15378"/>
        <dbReference type="ChEBI" id="CHEBI:17319"/>
        <dbReference type="ChEBI" id="CHEBI:17499"/>
        <dbReference type="ChEBI" id="CHEBI:29917"/>
        <dbReference type="ChEBI" id="CHEBI:57844"/>
        <dbReference type="ChEBI" id="CHEBI:57856"/>
        <dbReference type="ChEBI" id="CHEBI:59789"/>
        <dbReference type="ChEBI" id="CHEBI:64428"/>
        <dbReference type="ChEBI" id="CHEBI:74415"/>
        <dbReference type="ChEBI" id="CHEBI:74417"/>
        <dbReference type="EC" id="2.8.4.3"/>
    </reaction>
</comment>
<evidence type="ECO:0000256" key="13">
    <source>
        <dbReference type="HAMAP-Rule" id="MF_01864"/>
    </source>
</evidence>
<evidence type="ECO:0000313" key="17">
    <source>
        <dbReference type="EMBL" id="TCL58700.1"/>
    </source>
</evidence>
<sequence>MEIIHFEHNKQAAELVAKWYESPPLAYVHSFGCQQNVNDGEKIKGVLADIGYGMCDSVEEADLILFNTCAVREHAEQRVFGNVGALKRLKKDKPGLIIGLCGCMAQQQSIVDKIRESYPFVDIVFGVNGIDTLPQLLCEKIAGNKKRILLTPTERAEVVEETPIRRDSNFRAWLPIMYGCDNFCTYCIVPYVRGRERSRRSADILAEFKELVAAGYKEITLLGQNVNSYGKGLEEKIDFSDLLNLLCTVPGDYHIRFMTSHPKDASRKLIDTIAAQDKICNHLHLPVQSGSDRILAQMNRHYTVDQYLELMDYAKEKIPGITFSSDIIVGFPGETEEDFEGTLELIRKVGYMQLFTFIYSKRSGTKAATMPDPITRKEKTDRMARLLSVQDEIARKLVADMTGQTQRVLVEGPGRDEGTLSGRLTNNLVVEFAAEPSLVGSYAMVHLTGSRGTVLKGELV</sequence>
<dbReference type="STRING" id="1650663.GCA_001486665_00412"/>
<dbReference type="InterPro" id="IPR007197">
    <property type="entry name" value="rSAM"/>
</dbReference>
<dbReference type="SFLD" id="SFLDG01082">
    <property type="entry name" value="B12-binding_domain_containing"/>
    <property type="match status" value="1"/>
</dbReference>
<dbReference type="GO" id="GO:0005829">
    <property type="term" value="C:cytosol"/>
    <property type="evidence" value="ECO:0007669"/>
    <property type="project" value="TreeGrafter"/>
</dbReference>
<dbReference type="SFLD" id="SFLDG01061">
    <property type="entry name" value="methylthiotransferase"/>
    <property type="match status" value="1"/>
</dbReference>
<comment type="caution">
    <text evidence="17">The sequence shown here is derived from an EMBL/GenBank/DDBJ whole genome shotgun (WGS) entry which is preliminary data.</text>
</comment>
<dbReference type="InterPro" id="IPR006638">
    <property type="entry name" value="Elp3/MiaA/NifB-like_rSAM"/>
</dbReference>
<comment type="similarity">
    <text evidence="13">Belongs to the methylthiotransferase family. MiaB subfamily.</text>
</comment>
<reference evidence="17 18" key="1">
    <citation type="submission" date="2019-03" db="EMBL/GenBank/DDBJ databases">
        <title>Genomic Encyclopedia of Type Strains, Phase IV (KMG-IV): sequencing the most valuable type-strain genomes for metagenomic binning, comparative biology and taxonomic classification.</title>
        <authorList>
            <person name="Goeker M."/>
        </authorList>
    </citation>
    <scope>NUCLEOTIDE SEQUENCE [LARGE SCALE GENOMIC DNA]</scope>
    <source>
        <strain evidence="17 18">DSM 100451</strain>
    </source>
</reference>
<evidence type="ECO:0000256" key="12">
    <source>
        <dbReference type="ARBA" id="ARBA00081141"/>
    </source>
</evidence>
<dbReference type="Gene3D" id="3.40.50.12160">
    <property type="entry name" value="Methylthiotransferase, N-terminal domain"/>
    <property type="match status" value="1"/>
</dbReference>
<feature type="binding site" evidence="13">
    <location>
        <position position="180"/>
    </location>
    <ligand>
        <name>[4Fe-4S] cluster</name>
        <dbReference type="ChEBI" id="CHEBI:49883"/>
        <label>2</label>
        <note>4Fe-4S-S-AdoMet</note>
    </ligand>
</feature>
<protein>
    <recommendedName>
        <fullName evidence="10 13">tRNA-2-methylthio-N(6)-dimethylallyladenosine synthase</fullName>
        <ecNumber evidence="8 13">2.8.4.3</ecNumber>
    </recommendedName>
    <alternativeName>
        <fullName evidence="12 13">(Dimethylallyl)adenosine tRNA methylthiotransferase MiaB</fullName>
    </alternativeName>
    <alternativeName>
        <fullName evidence="11 13">tRNA-i(6)A37 methylthiotransferase</fullName>
    </alternativeName>
</protein>
<dbReference type="PROSITE" id="PS51449">
    <property type="entry name" value="MTTASE_N"/>
    <property type="match status" value="1"/>
</dbReference>
<dbReference type="InterPro" id="IPR020612">
    <property type="entry name" value="Methylthiotransferase_CS"/>
</dbReference>
<dbReference type="EMBL" id="SLUM01000007">
    <property type="protein sequence ID" value="TCL58700.1"/>
    <property type="molecule type" value="Genomic_DNA"/>
</dbReference>
<evidence type="ECO:0000256" key="1">
    <source>
        <dbReference type="ARBA" id="ARBA00003234"/>
    </source>
</evidence>
<name>A0A4R1R092_9FIRM</name>
<evidence type="ECO:0000256" key="3">
    <source>
        <dbReference type="ARBA" id="ARBA00022679"/>
    </source>
</evidence>
<dbReference type="PANTHER" id="PTHR43020:SF2">
    <property type="entry name" value="MITOCHONDRIAL TRNA METHYLTHIOTRANSFERASE CDK5RAP1"/>
    <property type="match status" value="1"/>
</dbReference>
<evidence type="ECO:0000259" key="16">
    <source>
        <dbReference type="PROSITE" id="PS51918"/>
    </source>
</evidence>
<feature type="binding site" evidence="13">
    <location>
        <position position="33"/>
    </location>
    <ligand>
        <name>[4Fe-4S] cluster</name>
        <dbReference type="ChEBI" id="CHEBI:49883"/>
        <label>1</label>
    </ligand>
</feature>
<dbReference type="PROSITE" id="PS50926">
    <property type="entry name" value="TRAM"/>
    <property type="match status" value="1"/>
</dbReference>
<keyword evidence="7 13" id="KW-0411">Iron-sulfur</keyword>
<keyword evidence="13" id="KW-0819">tRNA processing</keyword>
<evidence type="ECO:0000256" key="4">
    <source>
        <dbReference type="ARBA" id="ARBA00022691"/>
    </source>
</evidence>
<feature type="binding site" evidence="13">
    <location>
        <position position="69"/>
    </location>
    <ligand>
        <name>[4Fe-4S] cluster</name>
        <dbReference type="ChEBI" id="CHEBI:49883"/>
        <label>1</label>
    </ligand>
</feature>
<dbReference type="SMART" id="SM00729">
    <property type="entry name" value="Elp3"/>
    <property type="match status" value="1"/>
</dbReference>
<dbReference type="InterPro" id="IPR058240">
    <property type="entry name" value="rSAM_sf"/>
</dbReference>
<comment type="cofactor">
    <cofactor evidence="13">
        <name>[4Fe-4S] cluster</name>
        <dbReference type="ChEBI" id="CHEBI:49883"/>
    </cofactor>
    <text evidence="13">Binds 2 [4Fe-4S] clusters. One cluster is coordinated with 3 cysteines and an exchangeable S-adenosyl-L-methionine.</text>
</comment>
<proteinExistence type="inferred from homology"/>
<dbReference type="FunFam" id="3.40.50.12160:FF:000003">
    <property type="entry name" value="CDK5 regulatory subunit-associated protein 1"/>
    <property type="match status" value="1"/>
</dbReference>
<comment type="subcellular location">
    <subcellularLocation>
        <location evidence="13">Cytoplasm</location>
    </subcellularLocation>
</comment>
<evidence type="ECO:0000256" key="7">
    <source>
        <dbReference type="ARBA" id="ARBA00023014"/>
    </source>
</evidence>
<evidence type="ECO:0000256" key="2">
    <source>
        <dbReference type="ARBA" id="ARBA00022485"/>
    </source>
</evidence>
<comment type="subunit">
    <text evidence="13">Monomer.</text>
</comment>
<dbReference type="GO" id="GO:0035597">
    <property type="term" value="F:tRNA-2-methylthio-N(6)-dimethylallyladenosine(37) synthase activity"/>
    <property type="evidence" value="ECO:0007669"/>
    <property type="project" value="UniProtKB-EC"/>
</dbReference>
<dbReference type="NCBIfam" id="TIGR00089">
    <property type="entry name" value="MiaB/RimO family radical SAM methylthiotransferase"/>
    <property type="match status" value="1"/>
</dbReference>
<dbReference type="InterPro" id="IPR038135">
    <property type="entry name" value="Methylthiotransferase_N_sf"/>
</dbReference>
<dbReference type="OrthoDB" id="9805215at2"/>
<evidence type="ECO:0000256" key="5">
    <source>
        <dbReference type="ARBA" id="ARBA00022723"/>
    </source>
</evidence>
<feature type="binding site" evidence="13">
    <location>
        <position position="187"/>
    </location>
    <ligand>
        <name>[4Fe-4S] cluster</name>
        <dbReference type="ChEBI" id="CHEBI:49883"/>
        <label>2</label>
        <note>4Fe-4S-S-AdoMet</note>
    </ligand>
</feature>
<dbReference type="Gene3D" id="3.80.30.20">
    <property type="entry name" value="tm_1862 like domain"/>
    <property type="match status" value="1"/>
</dbReference>
<evidence type="ECO:0000259" key="15">
    <source>
        <dbReference type="PROSITE" id="PS51449"/>
    </source>
</evidence>
<dbReference type="PROSITE" id="PS51918">
    <property type="entry name" value="RADICAL_SAM"/>
    <property type="match status" value="1"/>
</dbReference>
<keyword evidence="4 13" id="KW-0949">S-adenosyl-L-methionine</keyword>
<dbReference type="NCBIfam" id="TIGR01574">
    <property type="entry name" value="miaB-methiolase"/>
    <property type="match status" value="1"/>
</dbReference>
<evidence type="ECO:0000256" key="8">
    <source>
        <dbReference type="ARBA" id="ARBA00033765"/>
    </source>
</evidence>
<feature type="binding site" evidence="13">
    <location>
        <position position="103"/>
    </location>
    <ligand>
        <name>[4Fe-4S] cluster</name>
        <dbReference type="ChEBI" id="CHEBI:49883"/>
        <label>1</label>
    </ligand>
</feature>
<evidence type="ECO:0000256" key="11">
    <source>
        <dbReference type="ARBA" id="ARBA00080698"/>
    </source>
</evidence>
<evidence type="ECO:0000256" key="6">
    <source>
        <dbReference type="ARBA" id="ARBA00023004"/>
    </source>
</evidence>
<dbReference type="InterPro" id="IPR002792">
    <property type="entry name" value="TRAM_dom"/>
</dbReference>
<evidence type="ECO:0000256" key="9">
    <source>
        <dbReference type="ARBA" id="ARBA00051425"/>
    </source>
</evidence>
<accession>A0A4R1R092</accession>
<gene>
    <name evidence="13" type="primary">miaB</name>
    <name evidence="17" type="ORF">EDD77_10755</name>
</gene>
<evidence type="ECO:0000259" key="14">
    <source>
        <dbReference type="PROSITE" id="PS50926"/>
    </source>
</evidence>
<dbReference type="InterPro" id="IPR023404">
    <property type="entry name" value="rSAM_horseshoe"/>
</dbReference>
<organism evidence="17 18">
    <name type="scientific">Allofournierella massiliensis</name>
    <dbReference type="NCBI Taxonomy" id="1650663"/>
    <lineage>
        <taxon>Bacteria</taxon>
        <taxon>Bacillati</taxon>
        <taxon>Bacillota</taxon>
        <taxon>Clostridia</taxon>
        <taxon>Eubacteriales</taxon>
        <taxon>Oscillospiraceae</taxon>
        <taxon>Allofournierella</taxon>
    </lineage>
</organism>
<feature type="domain" description="Radical SAM core" evidence="16">
    <location>
        <begin position="166"/>
        <end position="396"/>
    </location>
</feature>
<dbReference type="AlphaFoldDB" id="A0A4R1R092"/>
<dbReference type="InterPro" id="IPR005839">
    <property type="entry name" value="Methylthiotransferase"/>
</dbReference>
<dbReference type="InterPro" id="IPR006463">
    <property type="entry name" value="MiaB_methiolase"/>
</dbReference>
<keyword evidence="3 13" id="KW-0808">Transferase</keyword>
<dbReference type="Pfam" id="PF01938">
    <property type="entry name" value="TRAM"/>
    <property type="match status" value="1"/>
</dbReference>
<dbReference type="GO" id="GO:0046872">
    <property type="term" value="F:metal ion binding"/>
    <property type="evidence" value="ECO:0007669"/>
    <property type="project" value="UniProtKB-KW"/>
</dbReference>
<keyword evidence="13" id="KW-0963">Cytoplasm</keyword>
<feature type="domain" description="MTTase N-terminal" evidence="15">
    <location>
        <begin position="24"/>
        <end position="142"/>
    </location>
</feature>
<dbReference type="FunFam" id="3.80.30.20:FF:000001">
    <property type="entry name" value="tRNA-2-methylthio-N(6)-dimethylallyladenosine synthase 2"/>
    <property type="match status" value="1"/>
</dbReference>
<dbReference type="HAMAP" id="MF_01864">
    <property type="entry name" value="tRNA_metthiotr_MiaB"/>
    <property type="match status" value="1"/>
</dbReference>
<evidence type="ECO:0000256" key="10">
    <source>
        <dbReference type="ARBA" id="ARBA00068570"/>
    </source>
</evidence>
<dbReference type="PROSITE" id="PS01278">
    <property type="entry name" value="MTTASE_RADICAL"/>
    <property type="match status" value="1"/>
</dbReference>
<dbReference type="RefSeq" id="WP_058962934.1">
    <property type="nucleotide sequence ID" value="NZ_CABKVM010000012.1"/>
</dbReference>
<dbReference type="SFLD" id="SFLDF00273">
    <property type="entry name" value="(dimethylallyl)adenosine_tRNA"/>
    <property type="match status" value="1"/>
</dbReference>
<dbReference type="GO" id="GO:0051539">
    <property type="term" value="F:4 iron, 4 sulfur cluster binding"/>
    <property type="evidence" value="ECO:0007669"/>
    <property type="project" value="UniProtKB-UniRule"/>
</dbReference>